<accession>A0ABR8KPW6</accession>
<sequence length="132" mass="15227">MLTSPIYDDDKRLRALKFELSRISDLPGFKREQHGYWLNFRAAVMELLKYAPHTEYEALRLAFECVAEFPELLPDEADRWMGLRQATEQLFCTDWKRLPWSGADTPTSRSQEVSAAGLDMSPIAGRLARYPS</sequence>
<evidence type="ECO:0000313" key="1">
    <source>
        <dbReference type="EMBL" id="MBD2842724.1"/>
    </source>
</evidence>
<name>A0ABR8KPW6_9SPHN</name>
<dbReference type="Proteomes" id="UP000635384">
    <property type="component" value="Unassembled WGS sequence"/>
</dbReference>
<reference evidence="1 2" key="1">
    <citation type="submission" date="2020-09" db="EMBL/GenBank/DDBJ databases">
        <authorList>
            <person name="Yoon J.-W."/>
        </authorList>
    </citation>
    <scope>NUCLEOTIDE SEQUENCE [LARGE SCALE GENOMIC DNA]</scope>
    <source>
        <strain evidence="1 2">KMU-140</strain>
    </source>
</reference>
<proteinExistence type="predicted"/>
<evidence type="ECO:0008006" key="3">
    <source>
        <dbReference type="Google" id="ProtNLM"/>
    </source>
</evidence>
<comment type="caution">
    <text evidence="1">The sequence shown here is derived from an EMBL/GenBank/DDBJ whole genome shotgun (WGS) entry which is preliminary data.</text>
</comment>
<organism evidence="1 2">
    <name type="scientific">Erythrobacter rubeus</name>
    <dbReference type="NCBI Taxonomy" id="2760803"/>
    <lineage>
        <taxon>Bacteria</taxon>
        <taxon>Pseudomonadati</taxon>
        <taxon>Pseudomonadota</taxon>
        <taxon>Alphaproteobacteria</taxon>
        <taxon>Sphingomonadales</taxon>
        <taxon>Erythrobacteraceae</taxon>
        <taxon>Erythrobacter/Porphyrobacter group</taxon>
        <taxon>Erythrobacter</taxon>
    </lineage>
</organism>
<protein>
    <recommendedName>
        <fullName evidence="3">DUF2267 domain-containing protein</fullName>
    </recommendedName>
</protein>
<keyword evidence="2" id="KW-1185">Reference proteome</keyword>
<dbReference type="EMBL" id="JACXLC010000001">
    <property type="protein sequence ID" value="MBD2842724.1"/>
    <property type="molecule type" value="Genomic_DNA"/>
</dbReference>
<gene>
    <name evidence="1" type="ORF">IB285_10690</name>
</gene>
<dbReference type="RefSeq" id="WP_190788165.1">
    <property type="nucleotide sequence ID" value="NZ_JACXLC010000001.1"/>
</dbReference>
<evidence type="ECO:0000313" key="2">
    <source>
        <dbReference type="Proteomes" id="UP000635384"/>
    </source>
</evidence>